<feature type="region of interest" description="Disordered" evidence="6">
    <location>
        <begin position="320"/>
        <end position="350"/>
    </location>
</feature>
<dbReference type="GO" id="GO:0015658">
    <property type="term" value="F:branched-chain amino acid transmembrane transporter activity"/>
    <property type="evidence" value="ECO:0007669"/>
    <property type="project" value="InterPro"/>
</dbReference>
<dbReference type="GO" id="GO:0005886">
    <property type="term" value="C:plasma membrane"/>
    <property type="evidence" value="ECO:0007669"/>
    <property type="project" value="UniProtKB-SubCell"/>
</dbReference>
<dbReference type="PANTHER" id="PTHR30482">
    <property type="entry name" value="HIGH-AFFINITY BRANCHED-CHAIN AMINO ACID TRANSPORT SYSTEM PERMEASE"/>
    <property type="match status" value="1"/>
</dbReference>
<dbReference type="PANTHER" id="PTHR30482:SF5">
    <property type="entry name" value="ABC TRANSPORTER PERMEASE PROTEIN"/>
    <property type="match status" value="1"/>
</dbReference>
<comment type="subcellular location">
    <subcellularLocation>
        <location evidence="1">Cell membrane</location>
        <topology evidence="1">Multi-pass membrane protein</topology>
    </subcellularLocation>
</comment>
<reference evidence="8 9" key="1">
    <citation type="submission" date="2019-10" db="EMBL/GenBank/DDBJ databases">
        <title>Whole genome shotgun sequence of Acrocarpospora pleiomorpha NBRC 16267.</title>
        <authorList>
            <person name="Ichikawa N."/>
            <person name="Kimura A."/>
            <person name="Kitahashi Y."/>
            <person name="Komaki H."/>
            <person name="Oguchi A."/>
        </authorList>
    </citation>
    <scope>NUCLEOTIDE SEQUENCE [LARGE SCALE GENOMIC DNA]</scope>
    <source>
        <strain evidence="8 9">NBRC 16267</strain>
    </source>
</reference>
<dbReference type="Proteomes" id="UP000377595">
    <property type="component" value="Unassembled WGS sequence"/>
</dbReference>
<dbReference type="Pfam" id="PF02653">
    <property type="entry name" value="BPD_transp_2"/>
    <property type="match status" value="1"/>
</dbReference>
<dbReference type="AlphaFoldDB" id="A0A5M3XY53"/>
<feature type="compositionally biased region" description="Basic and acidic residues" evidence="6">
    <location>
        <begin position="331"/>
        <end position="340"/>
    </location>
</feature>
<keyword evidence="3 7" id="KW-0812">Transmembrane</keyword>
<evidence type="ECO:0000256" key="5">
    <source>
        <dbReference type="ARBA" id="ARBA00023136"/>
    </source>
</evidence>
<keyword evidence="9" id="KW-1185">Reference proteome</keyword>
<dbReference type="CDD" id="cd06581">
    <property type="entry name" value="TM_PBP1_LivM_like"/>
    <property type="match status" value="1"/>
</dbReference>
<feature type="transmembrane region" description="Helical" evidence="7">
    <location>
        <begin position="241"/>
        <end position="274"/>
    </location>
</feature>
<feature type="transmembrane region" description="Helical" evidence="7">
    <location>
        <begin position="34"/>
        <end position="52"/>
    </location>
</feature>
<dbReference type="RefSeq" id="WP_155349231.1">
    <property type="nucleotide sequence ID" value="NZ_BAAAHM010000041.1"/>
</dbReference>
<evidence type="ECO:0000256" key="2">
    <source>
        <dbReference type="ARBA" id="ARBA00022475"/>
    </source>
</evidence>
<gene>
    <name evidence="8" type="ORF">Aple_072820</name>
</gene>
<keyword evidence="5 7" id="KW-0472">Membrane</keyword>
<accession>A0A5M3XY53</accession>
<feature type="transmembrane region" description="Helical" evidence="7">
    <location>
        <begin position="286"/>
        <end position="306"/>
    </location>
</feature>
<proteinExistence type="predicted"/>
<evidence type="ECO:0000256" key="3">
    <source>
        <dbReference type="ARBA" id="ARBA00022692"/>
    </source>
</evidence>
<evidence type="ECO:0000256" key="7">
    <source>
        <dbReference type="SAM" id="Phobius"/>
    </source>
</evidence>
<name>A0A5M3XY53_9ACTN</name>
<feature type="compositionally biased region" description="Polar residues" evidence="6">
    <location>
        <begin position="341"/>
        <end position="350"/>
    </location>
</feature>
<comment type="caution">
    <text evidence="8">The sequence shown here is derived from an EMBL/GenBank/DDBJ whole genome shotgun (WGS) entry which is preliminary data.</text>
</comment>
<feature type="transmembrane region" description="Helical" evidence="7">
    <location>
        <begin position="89"/>
        <end position="108"/>
    </location>
</feature>
<feature type="transmembrane region" description="Helical" evidence="7">
    <location>
        <begin position="211"/>
        <end position="235"/>
    </location>
</feature>
<feature type="transmembrane region" description="Helical" evidence="7">
    <location>
        <begin position="161"/>
        <end position="180"/>
    </location>
</feature>
<protein>
    <submittedName>
        <fullName evidence="8">Branched-chain amino acid ABC transporter permease</fullName>
    </submittedName>
</protein>
<keyword evidence="2" id="KW-1003">Cell membrane</keyword>
<evidence type="ECO:0000256" key="1">
    <source>
        <dbReference type="ARBA" id="ARBA00004651"/>
    </source>
</evidence>
<evidence type="ECO:0000313" key="9">
    <source>
        <dbReference type="Proteomes" id="UP000377595"/>
    </source>
</evidence>
<sequence>MSESRSVRAAQAGNAALVLALVLVPLFFEPFRVTQFTQILVVAIAVAGLNLLTGFTGQVSVGHSAFFGIGAYVTGVLIVHAAVPMTAAIIAGTLSGGIAGALFGVPSLRIKGTHLAIVTLVLAASLPAVLSTFSEITGGTEGLRVPRITPPRGSFLAADQTRYYVVLGVLLLIVLGVFMLDRSRTGRALRALGDNEIAAVTYGVRPMRLRIGVFAASSTITALAGALFAVTSGFISSTTSYMTIVGSIVFLTALVIGGRALLAGPLAGAAIAELLPAQISRQSPEWANFAYGAILIALLLLAPEGISSLRPRRWLSRTAPDVLPTPLQQEEAPHDTDNTHDQATSTTHIG</sequence>
<organism evidence="8 9">
    <name type="scientific">Acrocarpospora pleiomorpha</name>
    <dbReference type="NCBI Taxonomy" id="90975"/>
    <lineage>
        <taxon>Bacteria</taxon>
        <taxon>Bacillati</taxon>
        <taxon>Actinomycetota</taxon>
        <taxon>Actinomycetes</taxon>
        <taxon>Streptosporangiales</taxon>
        <taxon>Streptosporangiaceae</taxon>
        <taxon>Acrocarpospora</taxon>
    </lineage>
</organism>
<dbReference type="OrthoDB" id="9814461at2"/>
<evidence type="ECO:0000256" key="4">
    <source>
        <dbReference type="ARBA" id="ARBA00022989"/>
    </source>
</evidence>
<feature type="transmembrane region" description="Helical" evidence="7">
    <location>
        <begin position="115"/>
        <end position="133"/>
    </location>
</feature>
<dbReference type="InterPro" id="IPR001851">
    <property type="entry name" value="ABC_transp_permease"/>
</dbReference>
<keyword evidence="4 7" id="KW-1133">Transmembrane helix</keyword>
<dbReference type="EMBL" id="BLAF01000051">
    <property type="protein sequence ID" value="GES24383.1"/>
    <property type="molecule type" value="Genomic_DNA"/>
</dbReference>
<evidence type="ECO:0000313" key="8">
    <source>
        <dbReference type="EMBL" id="GES24383.1"/>
    </source>
</evidence>
<feature type="transmembrane region" description="Helical" evidence="7">
    <location>
        <begin position="12"/>
        <end position="28"/>
    </location>
</feature>
<dbReference type="InterPro" id="IPR043428">
    <property type="entry name" value="LivM-like"/>
</dbReference>
<evidence type="ECO:0000256" key="6">
    <source>
        <dbReference type="SAM" id="MobiDB-lite"/>
    </source>
</evidence>
<feature type="transmembrane region" description="Helical" evidence="7">
    <location>
        <begin position="64"/>
        <end position="83"/>
    </location>
</feature>